<evidence type="ECO:0000313" key="2">
    <source>
        <dbReference type="Proteomes" id="UP000436468"/>
    </source>
</evidence>
<dbReference type="InterPro" id="IPR028082">
    <property type="entry name" value="Peripla_BP_I"/>
</dbReference>
<dbReference type="CDD" id="cd06325">
    <property type="entry name" value="PBP1_ABC_unchar_transporter"/>
    <property type="match status" value="1"/>
</dbReference>
<protein>
    <recommendedName>
        <fullName evidence="3">ABC transporter substrate-binding protein</fullName>
    </recommendedName>
</protein>
<evidence type="ECO:0008006" key="3">
    <source>
        <dbReference type="Google" id="ProtNLM"/>
    </source>
</evidence>
<dbReference type="InterPro" id="IPR007487">
    <property type="entry name" value="ABC_transpt-TYRBP-like"/>
</dbReference>
<keyword evidence="2" id="KW-1185">Reference proteome</keyword>
<accession>A0A844SFY7</accession>
<dbReference type="Proteomes" id="UP000436468">
    <property type="component" value="Unassembled WGS sequence"/>
</dbReference>
<dbReference type="EMBL" id="WQNF01000007">
    <property type="protein sequence ID" value="MVT65918.1"/>
    <property type="molecule type" value="Genomic_DNA"/>
</dbReference>
<dbReference type="AlphaFoldDB" id="A0A844SFY7"/>
<evidence type="ECO:0000313" key="1">
    <source>
        <dbReference type="EMBL" id="MVT65918.1"/>
    </source>
</evidence>
<gene>
    <name evidence="1" type="ORF">GPL21_12450</name>
</gene>
<sequence>MGWPPFRIGYHARLRMDAGSLLGGGAMRFAKAVLTVFCIIASMCDPSNAQQAPRKVGILINGSPSPLFDSIKKNLLSDFAERGYLEGRDIVIEPRFAESKLERLPGLASELVGANVDVILALGGPAAVASQKATSTIPVIFAIVTDPVALKLVASMEKPGGNVTGLTNLDPQQASNQLKILKEALPGIKRVAILSDQTIPGADERGLAPIDRANEAAAKALGLEPQIVKVKSADDLETAIAGMAKEGAEALLVLEVPVPWSNRKRVGELAMKNRLPAMFPGGQADAGGVITYGANVADTWREFATFADKIFKGAKPGDLPVGVVTRRELIFNLQAARAVGVEIPSELLKRADKIVQ</sequence>
<dbReference type="PANTHER" id="PTHR35271">
    <property type="entry name" value="ABC TRANSPORTER, SUBSTRATE-BINDING LIPOPROTEIN-RELATED"/>
    <property type="match status" value="1"/>
</dbReference>
<dbReference type="SUPFAM" id="SSF53822">
    <property type="entry name" value="Periplasmic binding protein-like I"/>
    <property type="match status" value="1"/>
</dbReference>
<dbReference type="Pfam" id="PF04392">
    <property type="entry name" value="ABC_sub_bind"/>
    <property type="match status" value="1"/>
</dbReference>
<name>A0A844SFY7_9BRAD</name>
<dbReference type="Gene3D" id="3.40.50.2300">
    <property type="match status" value="2"/>
</dbReference>
<comment type="caution">
    <text evidence="1">The sequence shown here is derived from an EMBL/GenBank/DDBJ whole genome shotgun (WGS) entry which is preliminary data.</text>
</comment>
<dbReference type="PANTHER" id="PTHR35271:SF1">
    <property type="entry name" value="ABC TRANSPORTER, SUBSTRATE-BINDING LIPOPROTEIN"/>
    <property type="match status" value="1"/>
</dbReference>
<organism evidence="1 2">
    <name type="scientific">Bradyrhizobium pachyrhizi</name>
    <dbReference type="NCBI Taxonomy" id="280333"/>
    <lineage>
        <taxon>Bacteria</taxon>
        <taxon>Pseudomonadati</taxon>
        <taxon>Pseudomonadota</taxon>
        <taxon>Alphaproteobacteria</taxon>
        <taxon>Hyphomicrobiales</taxon>
        <taxon>Nitrobacteraceae</taxon>
        <taxon>Bradyrhizobium</taxon>
    </lineage>
</organism>
<proteinExistence type="predicted"/>
<reference evidence="1 2" key="1">
    <citation type="submission" date="2019-12" db="EMBL/GenBank/DDBJ databases">
        <title>Draft genome sequences Bradyrhizobium cajani AMBPC1010, Bradyrhizobium pachyrhizi AMBPC1040 and Bradyrhizobium yuanmingense ALSPC3051, three plant growth promoting strains isolated from nodules of Cajanus cajan L. in Dominican Republic.</title>
        <authorList>
            <person name="Flores-Felix J.D."/>
            <person name="Araujo J."/>
            <person name="Diaz-Alcantara C."/>
            <person name="Gonzalez-Andres F."/>
            <person name="Velazquez E."/>
        </authorList>
    </citation>
    <scope>NUCLEOTIDE SEQUENCE [LARGE SCALE GENOMIC DNA]</scope>
    <source>
        <strain evidence="1 2">1040</strain>
    </source>
</reference>